<dbReference type="GO" id="GO:0005634">
    <property type="term" value="C:nucleus"/>
    <property type="evidence" value="ECO:0007669"/>
    <property type="project" value="UniProtKB-SubCell"/>
</dbReference>
<evidence type="ECO:0000256" key="9">
    <source>
        <dbReference type="SAM" id="MobiDB-lite"/>
    </source>
</evidence>
<protein>
    <recommendedName>
        <fullName evidence="3">CST complex subunit STN1</fullName>
    </recommendedName>
    <alternativeName>
        <fullName evidence="8">Suppressor of cdc thirteen homolog</fullName>
    </alternativeName>
</protein>
<dbReference type="GO" id="GO:0003677">
    <property type="term" value="F:DNA binding"/>
    <property type="evidence" value="ECO:0007669"/>
    <property type="project" value="UniProtKB-KW"/>
</dbReference>
<keyword evidence="12" id="KW-1185">Reference proteome</keyword>
<dbReference type="EMBL" id="KZ613817">
    <property type="protein sequence ID" value="PMD59298.1"/>
    <property type="molecule type" value="Genomic_DNA"/>
</dbReference>
<dbReference type="OrthoDB" id="77828at2759"/>
<dbReference type="Gene3D" id="2.40.50.140">
    <property type="entry name" value="Nucleic acid-binding proteins"/>
    <property type="match status" value="1"/>
</dbReference>
<evidence type="ECO:0000256" key="7">
    <source>
        <dbReference type="ARBA" id="ARBA00023242"/>
    </source>
</evidence>
<feature type="compositionally biased region" description="Basic and acidic residues" evidence="9">
    <location>
        <begin position="242"/>
        <end position="279"/>
    </location>
</feature>
<keyword evidence="7" id="KW-0539">Nucleus</keyword>
<dbReference type="GeneID" id="36592980"/>
<feature type="compositionally biased region" description="Basic and acidic residues" evidence="9">
    <location>
        <begin position="126"/>
        <end position="142"/>
    </location>
</feature>
<feature type="domain" description="CST complex subunit Stn1 N-terminal" evidence="10">
    <location>
        <begin position="46"/>
        <end position="91"/>
    </location>
</feature>
<dbReference type="Proteomes" id="UP000235371">
    <property type="component" value="Unassembled WGS sequence"/>
</dbReference>
<feature type="region of interest" description="Disordered" evidence="9">
    <location>
        <begin position="226"/>
        <end position="307"/>
    </location>
</feature>
<keyword evidence="6" id="KW-0238">DNA-binding</keyword>
<name>A0A2J6T8H2_9HELO</name>
<dbReference type="AlphaFoldDB" id="A0A2J6T8H2"/>
<organism evidence="11 12">
    <name type="scientific">Hyaloscypha bicolor E</name>
    <dbReference type="NCBI Taxonomy" id="1095630"/>
    <lineage>
        <taxon>Eukaryota</taxon>
        <taxon>Fungi</taxon>
        <taxon>Dikarya</taxon>
        <taxon>Ascomycota</taxon>
        <taxon>Pezizomycotina</taxon>
        <taxon>Leotiomycetes</taxon>
        <taxon>Helotiales</taxon>
        <taxon>Hyaloscyphaceae</taxon>
        <taxon>Hyaloscypha</taxon>
        <taxon>Hyaloscypha bicolor</taxon>
    </lineage>
</organism>
<gene>
    <name evidence="11" type="ORF">K444DRAFT_643921</name>
</gene>
<accession>A0A2J6T8H2</accession>
<dbReference type="RefSeq" id="XP_024736202.1">
    <property type="nucleotide sequence ID" value="XM_024884903.1"/>
</dbReference>
<evidence type="ECO:0000313" key="11">
    <source>
        <dbReference type="EMBL" id="PMD59298.1"/>
    </source>
</evidence>
<dbReference type="InterPro" id="IPR012340">
    <property type="entry name" value="NA-bd_OB-fold"/>
</dbReference>
<reference evidence="11 12" key="1">
    <citation type="submission" date="2016-04" db="EMBL/GenBank/DDBJ databases">
        <title>A degradative enzymes factory behind the ericoid mycorrhizal symbiosis.</title>
        <authorList>
            <consortium name="DOE Joint Genome Institute"/>
            <person name="Martino E."/>
            <person name="Morin E."/>
            <person name="Grelet G."/>
            <person name="Kuo A."/>
            <person name="Kohler A."/>
            <person name="Daghino S."/>
            <person name="Barry K."/>
            <person name="Choi C."/>
            <person name="Cichocki N."/>
            <person name="Clum A."/>
            <person name="Copeland A."/>
            <person name="Hainaut M."/>
            <person name="Haridas S."/>
            <person name="Labutti K."/>
            <person name="Lindquist E."/>
            <person name="Lipzen A."/>
            <person name="Khouja H.-R."/>
            <person name="Murat C."/>
            <person name="Ohm R."/>
            <person name="Olson A."/>
            <person name="Spatafora J."/>
            <person name="Veneault-Fourrey C."/>
            <person name="Henrissat B."/>
            <person name="Grigoriev I."/>
            <person name="Martin F."/>
            <person name="Perotto S."/>
        </authorList>
    </citation>
    <scope>NUCLEOTIDE SEQUENCE [LARGE SCALE GENOMIC DNA]</scope>
    <source>
        <strain evidence="11 12">E</strain>
    </source>
</reference>
<evidence type="ECO:0000256" key="3">
    <source>
        <dbReference type="ARBA" id="ARBA00017411"/>
    </source>
</evidence>
<dbReference type="InParanoid" id="A0A2J6T8H2"/>
<comment type="subcellular location">
    <subcellularLocation>
        <location evidence="2">Chromosome</location>
        <location evidence="2">Telomere</location>
    </subcellularLocation>
    <subcellularLocation>
        <location evidence="1">Nucleus</location>
    </subcellularLocation>
</comment>
<evidence type="ECO:0000256" key="5">
    <source>
        <dbReference type="ARBA" id="ARBA00022895"/>
    </source>
</evidence>
<evidence type="ECO:0000313" key="12">
    <source>
        <dbReference type="Proteomes" id="UP000235371"/>
    </source>
</evidence>
<evidence type="ECO:0000259" key="10">
    <source>
        <dbReference type="Pfam" id="PF10451"/>
    </source>
</evidence>
<sequence length="307" mass="35024">MTSAPQNLTIYPDYCHALSPTIGKWVPLRATDIHGLQKVGMFCDQKPLFHYKNHPIKWVRVTGVIVAVDEYPGRNVYTVDDSSGMCVECVCVCVAPVPAPKMETIGVPTHLDQIASINQIATSISESKKQKGKAEGERKGNGGDKTAPSVQEPIVPWDIMDVGTVIKVKGRIGDFWKQRQVEVVKVEVLRSMDQEVKCWNEVMDFRKDVLGKHWVVSRGEEEKCRRERERELKGKGKRARDKGKDREEKRDEERDEVRRKRKEIERREEEGKRRKERNEAMNAQNKVNYPSLAARRAAAGKYDALGI</sequence>
<evidence type="ECO:0000256" key="1">
    <source>
        <dbReference type="ARBA" id="ARBA00004123"/>
    </source>
</evidence>
<dbReference type="SUPFAM" id="SSF50249">
    <property type="entry name" value="Nucleic acid-binding proteins"/>
    <property type="match status" value="1"/>
</dbReference>
<dbReference type="PANTHER" id="PTHR13989">
    <property type="entry name" value="REPLICATION PROTEIN A-RELATED"/>
    <property type="match status" value="1"/>
</dbReference>
<evidence type="ECO:0000256" key="8">
    <source>
        <dbReference type="ARBA" id="ARBA00030039"/>
    </source>
</evidence>
<keyword evidence="4" id="KW-0158">Chromosome</keyword>
<dbReference type="GO" id="GO:0000781">
    <property type="term" value="C:chromosome, telomeric region"/>
    <property type="evidence" value="ECO:0007669"/>
    <property type="project" value="UniProtKB-SubCell"/>
</dbReference>
<keyword evidence="5" id="KW-0779">Telomere</keyword>
<feature type="region of interest" description="Disordered" evidence="9">
    <location>
        <begin position="125"/>
        <end position="150"/>
    </location>
</feature>
<dbReference type="PANTHER" id="PTHR13989:SF33">
    <property type="entry name" value="CST COMPLEX SUBUNIT STN1"/>
    <property type="match status" value="1"/>
</dbReference>
<evidence type="ECO:0000256" key="4">
    <source>
        <dbReference type="ARBA" id="ARBA00022454"/>
    </source>
</evidence>
<dbReference type="Pfam" id="PF10451">
    <property type="entry name" value="Stn1"/>
    <property type="match status" value="1"/>
</dbReference>
<dbReference type="InterPro" id="IPR018856">
    <property type="entry name" value="Stn1_N"/>
</dbReference>
<evidence type="ECO:0000256" key="6">
    <source>
        <dbReference type="ARBA" id="ARBA00023125"/>
    </source>
</evidence>
<evidence type="ECO:0000256" key="2">
    <source>
        <dbReference type="ARBA" id="ARBA00004574"/>
    </source>
</evidence>
<proteinExistence type="predicted"/>
<dbReference type="InterPro" id="IPR040260">
    <property type="entry name" value="RFA2-like"/>
</dbReference>